<dbReference type="EMBL" id="OW152842">
    <property type="protein sequence ID" value="CAH2064785.1"/>
    <property type="molecule type" value="Genomic_DNA"/>
</dbReference>
<evidence type="ECO:0000313" key="1">
    <source>
        <dbReference type="EMBL" id="CAH2064785.1"/>
    </source>
</evidence>
<sequence length="233" mass="26423">MVEYHSPGLGNVVAELADDVLATTLVEYYQPRPRETWKHGRRLANASPLESTTHLDLATWSQSLQTYLQTSPVEYHQPRPRESRTDLDLETWPSACKRLPPGEYHPPGPGDVVAELADVLATTLVKYHQPRPIEVVQELAEHHPGRALQKLAERLDHGRVPPACKRLPPLEDLERWHKSLQNITLAEPCRSLQKDLTMVESHRLANGFPPLEGTTHLDLATWSQSLQTYLQRP</sequence>
<name>A0ABN8IRW3_9NEOP</name>
<feature type="non-terminal residue" evidence="1">
    <location>
        <position position="233"/>
    </location>
</feature>
<organism evidence="1 2">
    <name type="scientific">Iphiclides podalirius</name>
    <name type="common">scarce swallowtail</name>
    <dbReference type="NCBI Taxonomy" id="110791"/>
    <lineage>
        <taxon>Eukaryota</taxon>
        <taxon>Metazoa</taxon>
        <taxon>Ecdysozoa</taxon>
        <taxon>Arthropoda</taxon>
        <taxon>Hexapoda</taxon>
        <taxon>Insecta</taxon>
        <taxon>Pterygota</taxon>
        <taxon>Neoptera</taxon>
        <taxon>Endopterygota</taxon>
        <taxon>Lepidoptera</taxon>
        <taxon>Glossata</taxon>
        <taxon>Ditrysia</taxon>
        <taxon>Papilionoidea</taxon>
        <taxon>Papilionidae</taxon>
        <taxon>Papilioninae</taxon>
        <taxon>Iphiclides</taxon>
    </lineage>
</organism>
<reference evidence="1" key="1">
    <citation type="submission" date="2022-03" db="EMBL/GenBank/DDBJ databases">
        <authorList>
            <person name="Martin H S."/>
        </authorList>
    </citation>
    <scope>NUCLEOTIDE SEQUENCE</scope>
</reference>
<evidence type="ECO:0000313" key="2">
    <source>
        <dbReference type="Proteomes" id="UP000837857"/>
    </source>
</evidence>
<proteinExistence type="predicted"/>
<dbReference type="Proteomes" id="UP000837857">
    <property type="component" value="Chromosome 30"/>
</dbReference>
<keyword evidence="2" id="KW-1185">Reference proteome</keyword>
<gene>
    <name evidence="1" type="ORF">IPOD504_LOCUS12898</name>
</gene>
<protein>
    <submittedName>
        <fullName evidence="1">Uncharacterized protein</fullName>
    </submittedName>
</protein>
<accession>A0ABN8IRW3</accession>